<evidence type="ECO:0000313" key="7">
    <source>
        <dbReference type="Proteomes" id="UP000629468"/>
    </source>
</evidence>
<name>A0A8H7F7R2_AGABI</name>
<comment type="caution">
    <text evidence="6">The sequence shown here is derived from an EMBL/GenBank/DDBJ whole genome shotgun (WGS) entry which is preliminary data.</text>
</comment>
<dbReference type="Pfam" id="PF01124">
    <property type="entry name" value="MAPEG"/>
    <property type="match status" value="1"/>
</dbReference>
<proteinExistence type="predicted"/>
<dbReference type="Gene3D" id="1.20.120.550">
    <property type="entry name" value="Membrane associated eicosanoid/glutathione metabolism-like domain"/>
    <property type="match status" value="1"/>
</dbReference>
<protein>
    <recommendedName>
        <fullName evidence="8">Microsomal glutathione S-transferase 3</fullName>
    </recommendedName>
</protein>
<dbReference type="GO" id="GO:0016020">
    <property type="term" value="C:membrane"/>
    <property type="evidence" value="ECO:0007669"/>
    <property type="project" value="UniProtKB-SubCell"/>
</dbReference>
<keyword evidence="2 5" id="KW-0812">Transmembrane</keyword>
<evidence type="ECO:0008006" key="8">
    <source>
        <dbReference type="Google" id="ProtNLM"/>
    </source>
</evidence>
<dbReference type="SUPFAM" id="SSF161084">
    <property type="entry name" value="MAPEG domain-like"/>
    <property type="match status" value="1"/>
</dbReference>
<dbReference type="Proteomes" id="UP000629468">
    <property type="component" value="Unassembled WGS sequence"/>
</dbReference>
<evidence type="ECO:0000256" key="2">
    <source>
        <dbReference type="ARBA" id="ARBA00022692"/>
    </source>
</evidence>
<dbReference type="InterPro" id="IPR023352">
    <property type="entry name" value="MAPEG-like_dom_sf"/>
</dbReference>
<dbReference type="EMBL" id="JABXXO010000003">
    <property type="protein sequence ID" value="KAF7782184.1"/>
    <property type="molecule type" value="Genomic_DNA"/>
</dbReference>
<keyword evidence="4 5" id="KW-0472">Membrane</keyword>
<evidence type="ECO:0000256" key="1">
    <source>
        <dbReference type="ARBA" id="ARBA00004141"/>
    </source>
</evidence>
<dbReference type="GO" id="GO:0004364">
    <property type="term" value="F:glutathione transferase activity"/>
    <property type="evidence" value="ECO:0007669"/>
    <property type="project" value="TreeGrafter"/>
</dbReference>
<evidence type="ECO:0000256" key="3">
    <source>
        <dbReference type="ARBA" id="ARBA00022989"/>
    </source>
</evidence>
<gene>
    <name evidence="6" type="ORF">Agabi119p4_1560</name>
</gene>
<comment type="subcellular location">
    <subcellularLocation>
        <location evidence="1">Membrane</location>
        <topology evidence="1">Multi-pass membrane protein</topology>
    </subcellularLocation>
</comment>
<dbReference type="AlphaFoldDB" id="A0A8H7F7R2"/>
<dbReference type="GO" id="GO:0004602">
    <property type="term" value="F:glutathione peroxidase activity"/>
    <property type="evidence" value="ECO:0007669"/>
    <property type="project" value="TreeGrafter"/>
</dbReference>
<keyword evidence="3 5" id="KW-1133">Transmembrane helix</keyword>
<organism evidence="6 7">
    <name type="scientific">Agaricus bisporus var. burnettii</name>
    <dbReference type="NCBI Taxonomy" id="192524"/>
    <lineage>
        <taxon>Eukaryota</taxon>
        <taxon>Fungi</taxon>
        <taxon>Dikarya</taxon>
        <taxon>Basidiomycota</taxon>
        <taxon>Agaricomycotina</taxon>
        <taxon>Agaricomycetes</taxon>
        <taxon>Agaricomycetidae</taxon>
        <taxon>Agaricales</taxon>
        <taxon>Agaricineae</taxon>
        <taxon>Agaricaceae</taxon>
        <taxon>Agaricus</taxon>
    </lineage>
</organism>
<accession>A0A8H7F7R2</accession>
<reference evidence="6 7" key="1">
    <citation type="journal article" name="Sci. Rep.">
        <title>Telomere-to-telomere assembled and centromere annotated genomes of the two main subspecies of the button mushroom Agaricus bisporus reveal especially polymorphic chromosome ends.</title>
        <authorList>
            <person name="Sonnenberg A.S.M."/>
            <person name="Sedaghat-Telgerd N."/>
            <person name="Lavrijssen B."/>
            <person name="Ohm R.A."/>
            <person name="Hendrickx P.M."/>
            <person name="Scholtmeijer K."/>
            <person name="Baars J.J.P."/>
            <person name="van Peer A."/>
        </authorList>
    </citation>
    <scope>NUCLEOTIDE SEQUENCE [LARGE SCALE GENOMIC DNA]</scope>
    <source>
        <strain evidence="6 7">H119_p4</strain>
    </source>
</reference>
<sequence length="152" mass="16830">MSASFTVPSDYHYVVASLALPAAVAWTQAFFVGRYRKRAKIEYPQMYADQKQVEASRDAYFYNCAQRVHQNTLEAIATLVPSVAITGLEYPRIAAGICVVWTLSRIPYTIGYMSGDPQARGRKGGGVGILSNFVLSFATVFVAARRLYNAKF</sequence>
<dbReference type="PANTHER" id="PTHR10250:SF26">
    <property type="entry name" value="GLUTATHIONE S-TRANSFERASE 3, MITOCHONDRIAL"/>
    <property type="match status" value="1"/>
</dbReference>
<evidence type="ECO:0000313" key="6">
    <source>
        <dbReference type="EMBL" id="KAF7782184.1"/>
    </source>
</evidence>
<dbReference type="InterPro" id="IPR050997">
    <property type="entry name" value="MAPEG"/>
</dbReference>
<dbReference type="PANTHER" id="PTHR10250">
    <property type="entry name" value="MICROSOMAL GLUTATHIONE S-TRANSFERASE"/>
    <property type="match status" value="1"/>
</dbReference>
<evidence type="ECO:0000256" key="5">
    <source>
        <dbReference type="SAM" id="Phobius"/>
    </source>
</evidence>
<dbReference type="OMA" id="VIFNCIQ"/>
<feature type="transmembrane region" description="Helical" evidence="5">
    <location>
        <begin position="12"/>
        <end position="32"/>
    </location>
</feature>
<dbReference type="GO" id="GO:0005635">
    <property type="term" value="C:nuclear envelope"/>
    <property type="evidence" value="ECO:0007669"/>
    <property type="project" value="TreeGrafter"/>
</dbReference>
<dbReference type="InterPro" id="IPR001129">
    <property type="entry name" value="Membr-assoc_MAPEG"/>
</dbReference>
<dbReference type="GO" id="GO:0005783">
    <property type="term" value="C:endoplasmic reticulum"/>
    <property type="evidence" value="ECO:0007669"/>
    <property type="project" value="TreeGrafter"/>
</dbReference>
<evidence type="ECO:0000256" key="4">
    <source>
        <dbReference type="ARBA" id="ARBA00023136"/>
    </source>
</evidence>
<feature type="transmembrane region" description="Helical" evidence="5">
    <location>
        <begin position="127"/>
        <end position="148"/>
    </location>
</feature>